<dbReference type="InterPro" id="IPR001680">
    <property type="entry name" value="WD40_rpt"/>
</dbReference>
<accession>A0A812MD85</accession>
<dbReference type="InterPro" id="IPR015943">
    <property type="entry name" value="WD40/YVTN_repeat-like_dom_sf"/>
</dbReference>
<dbReference type="SMART" id="SM00320">
    <property type="entry name" value="WD40"/>
    <property type="match status" value="4"/>
</dbReference>
<dbReference type="PANTHER" id="PTHR19854">
    <property type="entry name" value="TRANSDUCIN BETA-LIKE 3"/>
    <property type="match status" value="1"/>
</dbReference>
<gene>
    <name evidence="4" type="primary">Gnb1l</name>
    <name evidence="4" type="ORF">SNAT2548_LOCUS12871</name>
</gene>
<reference evidence="4" key="1">
    <citation type="submission" date="2021-02" db="EMBL/GenBank/DDBJ databases">
        <authorList>
            <person name="Dougan E. K."/>
            <person name="Rhodes N."/>
            <person name="Thang M."/>
            <person name="Chan C."/>
        </authorList>
    </citation>
    <scope>NUCLEOTIDE SEQUENCE</scope>
</reference>
<dbReference type="InterPro" id="IPR036322">
    <property type="entry name" value="WD40_repeat_dom_sf"/>
</dbReference>
<evidence type="ECO:0000256" key="1">
    <source>
        <dbReference type="ARBA" id="ARBA00022574"/>
    </source>
</evidence>
<feature type="repeat" description="WD" evidence="3">
    <location>
        <begin position="314"/>
        <end position="347"/>
    </location>
</feature>
<dbReference type="Gene3D" id="2.130.10.10">
    <property type="entry name" value="YVTN repeat-like/Quinoprotein amine dehydrogenase"/>
    <property type="match status" value="2"/>
</dbReference>
<dbReference type="Pfam" id="PF00400">
    <property type="entry name" value="WD40"/>
    <property type="match status" value="2"/>
</dbReference>
<evidence type="ECO:0000256" key="2">
    <source>
        <dbReference type="ARBA" id="ARBA00022737"/>
    </source>
</evidence>
<keyword evidence="5" id="KW-1185">Reference proteome</keyword>
<dbReference type="SUPFAM" id="SSF50978">
    <property type="entry name" value="WD40 repeat-like"/>
    <property type="match status" value="1"/>
</dbReference>
<evidence type="ECO:0000256" key="3">
    <source>
        <dbReference type="PROSITE-ProRule" id="PRU00221"/>
    </source>
</evidence>
<evidence type="ECO:0000313" key="4">
    <source>
        <dbReference type="EMBL" id="CAE7254453.1"/>
    </source>
</evidence>
<dbReference type="PANTHER" id="PTHR19854:SF1">
    <property type="entry name" value="GUANINE NUCLEOTIDE-BINDING PROTEIN SUBUNIT BETA-LIKE PROTEIN 1"/>
    <property type="match status" value="1"/>
</dbReference>
<keyword evidence="1 3" id="KW-0853">WD repeat</keyword>
<organism evidence="4 5">
    <name type="scientific">Symbiodinium natans</name>
    <dbReference type="NCBI Taxonomy" id="878477"/>
    <lineage>
        <taxon>Eukaryota</taxon>
        <taxon>Sar</taxon>
        <taxon>Alveolata</taxon>
        <taxon>Dinophyceae</taxon>
        <taxon>Suessiales</taxon>
        <taxon>Symbiodiniaceae</taxon>
        <taxon>Symbiodinium</taxon>
    </lineage>
</organism>
<protein>
    <submittedName>
        <fullName evidence="4">Gnb1l protein</fullName>
    </submittedName>
</protein>
<dbReference type="Proteomes" id="UP000604046">
    <property type="component" value="Unassembled WGS sequence"/>
</dbReference>
<evidence type="ECO:0000313" key="5">
    <source>
        <dbReference type="Proteomes" id="UP000604046"/>
    </source>
</evidence>
<keyword evidence="2" id="KW-0677">Repeat</keyword>
<dbReference type="EMBL" id="CAJNDS010001291">
    <property type="protein sequence ID" value="CAE7254453.1"/>
    <property type="molecule type" value="Genomic_DNA"/>
</dbReference>
<sequence length="370" mass="39437">MEPRPHLAPSVIIRSRAGGVYSLSFISAGKLLSGSLKGEVSLWDLHDQRPDATWKVSDETVLSLLALAKGQQCLSQGKDGRVGLWDVETQKASWEVGTGSCAFARLAVMPSSGGDPWESQASDVLFCSPLAEPHEIGVFDCRKATAPQQCSQLVLSAPIPCPGSTSPLSTGMCMDLSAAPALGPHALLATYESTACCLWDLRSPSEPLSSCYAGDPRSPAICSAMLWRKAWVACADGHISQVKLRLEGLEATRSSVRAAPAPYRQSTGQPVYKEDKQGVNAFAVRPDLRLVAAARWDRRVELFDAKTATSLGRLACHDGSVLCVTFDRQRGALAAGGEDGRIAAWGLFSETYTGPWSSDPEAAKFCGVLP</sequence>
<comment type="caution">
    <text evidence="4">The sequence shown here is derived from an EMBL/GenBank/DDBJ whole genome shotgun (WGS) entry which is preliminary data.</text>
</comment>
<dbReference type="OrthoDB" id="440632at2759"/>
<name>A0A812MD85_9DINO</name>
<dbReference type="AlphaFoldDB" id="A0A812MD85"/>
<proteinExistence type="predicted"/>
<dbReference type="PROSITE" id="PS50082">
    <property type="entry name" value="WD_REPEATS_2"/>
    <property type="match status" value="1"/>
</dbReference>